<proteinExistence type="predicted"/>
<name>A0A6J7D4L4_9ZZZZ</name>
<sequence length="156" mass="16300">MASIPRLEPFPKSKSIPTTSQLVARASKAMPHRGRVFRSFGASRASRAKISVGTVMSSPQLRASNPKPKKAIFQLASNPSGTLNPGSSSKLSQLPEAMRSIISGRNQAIASKVVESRGTILLGRTTAVIATSTSNTAPRTGELAAIMASKMAAIPT</sequence>
<dbReference type="AlphaFoldDB" id="A0A6J7D4L4"/>
<gene>
    <name evidence="1" type="ORF">UFOPK3389_00455</name>
</gene>
<protein>
    <submittedName>
        <fullName evidence="1">Unannotated protein</fullName>
    </submittedName>
</protein>
<reference evidence="1" key="1">
    <citation type="submission" date="2020-05" db="EMBL/GenBank/DDBJ databases">
        <authorList>
            <person name="Chiriac C."/>
            <person name="Salcher M."/>
            <person name="Ghai R."/>
            <person name="Kavagutti S V."/>
        </authorList>
    </citation>
    <scope>NUCLEOTIDE SEQUENCE</scope>
</reference>
<evidence type="ECO:0000313" key="1">
    <source>
        <dbReference type="EMBL" id="CAB4865757.1"/>
    </source>
</evidence>
<dbReference type="EMBL" id="CAFBLL010000070">
    <property type="protein sequence ID" value="CAB4865757.1"/>
    <property type="molecule type" value="Genomic_DNA"/>
</dbReference>
<accession>A0A6J7D4L4</accession>
<organism evidence="1">
    <name type="scientific">freshwater metagenome</name>
    <dbReference type="NCBI Taxonomy" id="449393"/>
    <lineage>
        <taxon>unclassified sequences</taxon>
        <taxon>metagenomes</taxon>
        <taxon>ecological metagenomes</taxon>
    </lineage>
</organism>